<organism evidence="1">
    <name type="scientific">Veillonella ratti</name>
    <dbReference type="NCBI Taxonomy" id="103892"/>
    <lineage>
        <taxon>Bacteria</taxon>
        <taxon>Bacillati</taxon>
        <taxon>Bacillota</taxon>
        <taxon>Negativicutes</taxon>
        <taxon>Veillonellales</taxon>
        <taxon>Veillonellaceae</taxon>
        <taxon>Veillonella</taxon>
    </lineage>
</organism>
<sequence length="82" mass="9847">MKTTEEFDNQAYRTVKEYFTDLYDNNNLEMIIQRFIARDDRTRSAYLVKVKFDNSKFLAIVEKDENDEPEVSKIEEMECYSA</sequence>
<protein>
    <submittedName>
        <fullName evidence="1">Uncharacterized protein</fullName>
    </submittedName>
</protein>
<reference evidence="1" key="1">
    <citation type="submission" date="2019-11" db="EMBL/GenBank/DDBJ databases">
        <authorList>
            <person name="Feng L."/>
        </authorList>
    </citation>
    <scope>NUCLEOTIDE SEQUENCE</scope>
    <source>
        <strain evidence="1">VrattiLFYP33</strain>
    </source>
</reference>
<dbReference type="RefSeq" id="WP_156705878.1">
    <property type="nucleotide sequence ID" value="NZ_CACRUX010000101.1"/>
</dbReference>
<name>A0A6N3FML6_9FIRM</name>
<evidence type="ECO:0000313" key="1">
    <source>
        <dbReference type="EMBL" id="VYU52793.1"/>
    </source>
</evidence>
<dbReference type="EMBL" id="CACRUX010000101">
    <property type="protein sequence ID" value="VYU52793.1"/>
    <property type="molecule type" value="Genomic_DNA"/>
</dbReference>
<accession>A0A6N3FML6</accession>
<dbReference type="AlphaFoldDB" id="A0A6N3FML6"/>
<proteinExistence type="predicted"/>
<gene>
    <name evidence="1" type="ORF">VRLFYP33_02375</name>
</gene>